<gene>
    <name evidence="1" type="ORF">SAMN05216551_111114</name>
</gene>
<proteinExistence type="predicted"/>
<dbReference type="InterPro" id="IPR015946">
    <property type="entry name" value="KH_dom-like_a/b"/>
</dbReference>
<dbReference type="AlphaFoldDB" id="A0A1H2PTB5"/>
<reference evidence="2" key="1">
    <citation type="submission" date="2016-09" db="EMBL/GenBank/DDBJ databases">
        <authorList>
            <person name="Varghese N."/>
            <person name="Submissions S."/>
        </authorList>
    </citation>
    <scope>NUCLEOTIDE SEQUENCE [LARGE SCALE GENOMIC DNA]</scope>
    <source>
        <strain evidence="2">JS23</strain>
    </source>
</reference>
<dbReference type="EMBL" id="FNLO01000011">
    <property type="protein sequence ID" value="SDV50344.1"/>
    <property type="molecule type" value="Genomic_DNA"/>
</dbReference>
<dbReference type="Gene3D" id="3.30.300.20">
    <property type="match status" value="1"/>
</dbReference>
<dbReference type="OrthoDB" id="9795405at2"/>
<dbReference type="STRING" id="1770053.SAMN05216551_111114"/>
<dbReference type="InterPro" id="IPR052707">
    <property type="entry name" value="OsmC_Ohr_Peroxiredoxin"/>
</dbReference>
<dbReference type="Pfam" id="PF02566">
    <property type="entry name" value="OsmC"/>
    <property type="match status" value="1"/>
</dbReference>
<protein>
    <submittedName>
        <fullName evidence="1">Organic hydroperoxide reductase OsmC/OhrA</fullName>
    </submittedName>
</protein>
<keyword evidence="2" id="KW-1185">Reference proteome</keyword>
<dbReference type="SUPFAM" id="SSF82784">
    <property type="entry name" value="OsmC-like"/>
    <property type="match status" value="1"/>
</dbReference>
<dbReference type="PANTHER" id="PTHR42830">
    <property type="entry name" value="OSMOTICALLY INDUCIBLE FAMILY PROTEIN"/>
    <property type="match status" value="1"/>
</dbReference>
<dbReference type="Proteomes" id="UP000243719">
    <property type="component" value="Unassembled WGS sequence"/>
</dbReference>
<accession>A0A1H2PTB5</accession>
<sequence>MAHHSQSDRHCAEVSWLRGDQDFLSNRYSRRHLWRFDGGTEIVASSSPHVVPLPYSDAAAVDPEEAFVASLSSCHMLWYLSIAAQRGWCVERYVDNAVGTMSRDTDGRVWMASVVLHPEVRFSGARLPDVAENNAMHDAAHHACFIANSVKSEVRCEPVWVDA</sequence>
<dbReference type="InterPro" id="IPR003718">
    <property type="entry name" value="OsmC/Ohr_fam"/>
</dbReference>
<evidence type="ECO:0000313" key="2">
    <source>
        <dbReference type="Proteomes" id="UP000243719"/>
    </source>
</evidence>
<dbReference type="InterPro" id="IPR036102">
    <property type="entry name" value="OsmC/Ohrsf"/>
</dbReference>
<dbReference type="PANTHER" id="PTHR42830:SF2">
    <property type="entry name" value="OSMC_OHR FAMILY PROTEIN"/>
    <property type="match status" value="1"/>
</dbReference>
<name>A0A1H2PTB5_9BURK</name>
<evidence type="ECO:0000313" key="1">
    <source>
        <dbReference type="EMBL" id="SDV50344.1"/>
    </source>
</evidence>
<dbReference type="RefSeq" id="WP_091911221.1">
    <property type="nucleotide sequence ID" value="NZ_FNLO01000011.1"/>
</dbReference>
<organism evidence="1 2">
    <name type="scientific">Chitinasiproducens palmae</name>
    <dbReference type="NCBI Taxonomy" id="1770053"/>
    <lineage>
        <taxon>Bacteria</taxon>
        <taxon>Pseudomonadati</taxon>
        <taxon>Pseudomonadota</taxon>
        <taxon>Betaproteobacteria</taxon>
        <taxon>Burkholderiales</taxon>
        <taxon>Burkholderiaceae</taxon>
        <taxon>Chitinasiproducens</taxon>
    </lineage>
</organism>